<dbReference type="RefSeq" id="WP_188968480.1">
    <property type="nucleotide sequence ID" value="NZ_BMKW01000008.1"/>
</dbReference>
<keyword evidence="5" id="KW-1185">Reference proteome</keyword>
<gene>
    <name evidence="4" type="ORF">GCM10011320_32790</name>
</gene>
<dbReference type="EMBL" id="BMKW01000008">
    <property type="protein sequence ID" value="GGJ22998.1"/>
    <property type="molecule type" value="Genomic_DNA"/>
</dbReference>
<sequence>MAGPPSPRRRSRGAGAVPNQAGIFEFQRRVICSNPGGMSTPSSPRLLHEFGGTSVFHRPGSSPWTLVTVGPRQVDLREDRWWGVGLGWREDIDVIGVAPTAHDWYPHETMAALLPVIRAAAKPAIVAYGFGMGGYGALKYATALGARGVLALSARYSIDPADGTAGEYDTADFDPVRLGERRIAPGDYPDGALVMWDPSVLADDAHAQALAQLPGIRPVKLRHTAHAGLAIFSETSRLVPVAEALIDGRQAAAIAGIRAARREAPSVLFAVSALLDAHGHQRWAAEALRRAEPTRARVARPAIATRPISSPQLARPAARLLGESATIRLWHWPGQGPGTLVIFTPSGWSPAAVPGGWWGHSLAARMGWNTITFASDRPSWYPAAEMATLLPVALVAAPPGPRVTYGLGMGGYGALKYGSALAAEATVALAPAFSIDPADMPGDPRARRDFDPQRHAGMAVQPADLSALPVVVYDPLLSPDHAQARRLAAMPGVRAAPIRRGGAALPVLLTEARRLGPLLTAALQGDGSRAVTIVREARLASPSLRASVAKALEARGHHGWAAALRQLAAAAPKPAAPVAARPATPTAPAPPPSRRFAVQARALSLQKKHDAEAAVLRQWIAAEPHAEEPRLNFARCLQQLDRAEEAANVLLDAARDGIRGKRLHAALARVQRRLDRPAEAVAAAEAAAAAAPGDADMLVLLGETCLWAEREGDAEAAFRRALREHPGHRTALIGLVLLEAPPQEGIATAGPDLTALVEALATSGASETDWMHVVHRLERADLVDAAIVVVTEALRRHPRSRPLAQRHGRILLRAGRDEAAVICFRQIVEAAPEDASAWYPLLEALAELHRATEGQYVAVQAVATHPGDAVIATRHAGFLNDLKEGAAAEREARRAIALAPMAEAGHLMLVSVLRRQARVRDAIRAARAALDILPQSANIALSLARLLLDRNDMDGAVDVFRLATTMPKAPRQAWTGLVEALEAAGRADEAEAEARRGLAENPDNQDLRVVLGHLLLSRGEAEAARDALAEAIDQDAGAPAVSLAMADALLRQGRRREALQLLLDAAAAAPGHVETQLRLGQLLLDLGRINEAAELFTYVSEAEPDLPAAWVGLSDAERLRKRIKPALAAYRQAIAVGATTATLRELRYRLFGEHDG</sequence>
<name>A0A917KNU7_9PROT</name>
<evidence type="ECO:0000256" key="1">
    <source>
        <dbReference type="ARBA" id="ARBA00022737"/>
    </source>
</evidence>
<dbReference type="Proteomes" id="UP000661507">
    <property type="component" value="Unassembled WGS sequence"/>
</dbReference>
<dbReference type="AlphaFoldDB" id="A0A917KNU7"/>
<protein>
    <recommendedName>
        <fullName evidence="6">Tetratricopeptide repeat protein</fullName>
    </recommendedName>
</protein>
<dbReference type="SUPFAM" id="SSF48452">
    <property type="entry name" value="TPR-like"/>
    <property type="match status" value="2"/>
</dbReference>
<dbReference type="Pfam" id="PF13432">
    <property type="entry name" value="TPR_16"/>
    <property type="match status" value="2"/>
</dbReference>
<evidence type="ECO:0008006" key="6">
    <source>
        <dbReference type="Google" id="ProtNLM"/>
    </source>
</evidence>
<feature type="repeat" description="TPR" evidence="3">
    <location>
        <begin position="1073"/>
        <end position="1106"/>
    </location>
</feature>
<accession>A0A917KNU7</accession>
<dbReference type="InterPro" id="IPR029058">
    <property type="entry name" value="AB_hydrolase_fold"/>
</dbReference>
<comment type="caution">
    <text evidence="4">The sequence shown here is derived from an EMBL/GenBank/DDBJ whole genome shotgun (WGS) entry which is preliminary data.</text>
</comment>
<reference evidence="4" key="2">
    <citation type="submission" date="2020-09" db="EMBL/GenBank/DDBJ databases">
        <authorList>
            <person name="Sun Q."/>
            <person name="Zhou Y."/>
        </authorList>
    </citation>
    <scope>NUCLEOTIDE SEQUENCE</scope>
    <source>
        <strain evidence="4">CGMCC 1.3617</strain>
    </source>
</reference>
<dbReference type="PANTHER" id="PTHR44227:SF3">
    <property type="entry name" value="PROTEIN O-MANNOSYL-TRANSFERASE TMTC4"/>
    <property type="match status" value="1"/>
</dbReference>
<evidence type="ECO:0000256" key="2">
    <source>
        <dbReference type="ARBA" id="ARBA00022803"/>
    </source>
</evidence>
<dbReference type="Pfam" id="PF14559">
    <property type="entry name" value="TPR_19"/>
    <property type="match status" value="2"/>
</dbReference>
<dbReference type="SUPFAM" id="SSF53474">
    <property type="entry name" value="alpha/beta-Hydrolases"/>
    <property type="match status" value="1"/>
</dbReference>
<reference evidence="4" key="1">
    <citation type="journal article" date="2014" name="Int. J. Syst. Evol. Microbiol.">
        <title>Complete genome sequence of Corynebacterium casei LMG S-19264T (=DSM 44701T), isolated from a smear-ripened cheese.</title>
        <authorList>
            <consortium name="US DOE Joint Genome Institute (JGI-PGF)"/>
            <person name="Walter F."/>
            <person name="Albersmeier A."/>
            <person name="Kalinowski J."/>
            <person name="Ruckert C."/>
        </authorList>
    </citation>
    <scope>NUCLEOTIDE SEQUENCE</scope>
    <source>
        <strain evidence="4">CGMCC 1.3617</strain>
    </source>
</reference>
<organism evidence="4 5">
    <name type="scientific">Neoroseomonas lacus</name>
    <dbReference type="NCBI Taxonomy" id="287609"/>
    <lineage>
        <taxon>Bacteria</taxon>
        <taxon>Pseudomonadati</taxon>
        <taxon>Pseudomonadota</taxon>
        <taxon>Alphaproteobacteria</taxon>
        <taxon>Acetobacterales</taxon>
        <taxon>Acetobacteraceae</taxon>
        <taxon>Neoroseomonas</taxon>
    </lineage>
</organism>
<keyword evidence="2 3" id="KW-0802">TPR repeat</keyword>
<dbReference type="InterPro" id="IPR019734">
    <property type="entry name" value="TPR_rpt"/>
</dbReference>
<evidence type="ECO:0000313" key="4">
    <source>
        <dbReference type="EMBL" id="GGJ22998.1"/>
    </source>
</evidence>
<evidence type="ECO:0000313" key="5">
    <source>
        <dbReference type="Proteomes" id="UP000661507"/>
    </source>
</evidence>
<dbReference type="SMART" id="SM00028">
    <property type="entry name" value="TPR"/>
    <property type="match status" value="9"/>
</dbReference>
<keyword evidence="1" id="KW-0677">Repeat</keyword>
<dbReference type="InterPro" id="IPR052346">
    <property type="entry name" value="O-mannosyl-transferase_TMTC"/>
</dbReference>
<dbReference type="InterPro" id="IPR011990">
    <property type="entry name" value="TPR-like_helical_dom_sf"/>
</dbReference>
<dbReference type="PANTHER" id="PTHR44227">
    <property type="match status" value="1"/>
</dbReference>
<evidence type="ECO:0000256" key="3">
    <source>
        <dbReference type="PROSITE-ProRule" id="PRU00339"/>
    </source>
</evidence>
<proteinExistence type="predicted"/>
<dbReference type="PROSITE" id="PS50005">
    <property type="entry name" value="TPR"/>
    <property type="match status" value="1"/>
</dbReference>
<dbReference type="Gene3D" id="1.25.40.10">
    <property type="entry name" value="Tetratricopeptide repeat domain"/>
    <property type="match status" value="3"/>
</dbReference>